<dbReference type="AlphaFoldDB" id="A0A9D2BZ87"/>
<comment type="caution">
    <text evidence="1">The sequence shown here is derived from an EMBL/GenBank/DDBJ whole genome shotgun (WGS) entry which is preliminary data.</text>
</comment>
<dbReference type="Proteomes" id="UP000823868">
    <property type="component" value="Unassembled WGS sequence"/>
</dbReference>
<gene>
    <name evidence="1" type="ORF">H9841_06715</name>
</gene>
<protein>
    <submittedName>
        <fullName evidence="1">Uncharacterized protein</fullName>
    </submittedName>
</protein>
<sequence length="144" mass="16588">MQIDSYSFDSGLIDGVNRLVALGVKSLALSRPLSTREEREALIEYAHENCRQHGTKLYPEDDPLVTDLIPLSQSKGTYSILLYRDDHVIEDYIRLKERKESMVANRAYFGGNRSRVAWELGRLLSYPEEVIRRLVAENEEKETV</sequence>
<evidence type="ECO:0000313" key="1">
    <source>
        <dbReference type="EMBL" id="HIY21573.1"/>
    </source>
</evidence>
<organism evidence="1 2">
    <name type="scientific">Candidatus Flavonifractor merdigallinarum</name>
    <dbReference type="NCBI Taxonomy" id="2838589"/>
    <lineage>
        <taxon>Bacteria</taxon>
        <taxon>Bacillati</taxon>
        <taxon>Bacillota</taxon>
        <taxon>Clostridia</taxon>
        <taxon>Eubacteriales</taxon>
        <taxon>Oscillospiraceae</taxon>
        <taxon>Flavonifractor</taxon>
    </lineage>
</organism>
<reference evidence="1" key="1">
    <citation type="journal article" date="2021" name="PeerJ">
        <title>Extensive microbial diversity within the chicken gut microbiome revealed by metagenomics and culture.</title>
        <authorList>
            <person name="Gilroy R."/>
            <person name="Ravi A."/>
            <person name="Getino M."/>
            <person name="Pursley I."/>
            <person name="Horton D.L."/>
            <person name="Alikhan N.F."/>
            <person name="Baker D."/>
            <person name="Gharbi K."/>
            <person name="Hall N."/>
            <person name="Watson M."/>
            <person name="Adriaenssens E.M."/>
            <person name="Foster-Nyarko E."/>
            <person name="Jarju S."/>
            <person name="Secka A."/>
            <person name="Antonio M."/>
            <person name="Oren A."/>
            <person name="Chaudhuri R.R."/>
            <person name="La Ragione R."/>
            <person name="Hildebrand F."/>
            <person name="Pallen M.J."/>
        </authorList>
    </citation>
    <scope>NUCLEOTIDE SEQUENCE</scope>
    <source>
        <strain evidence="1">ChiBcec16_6824</strain>
    </source>
</reference>
<name>A0A9D2BZ87_9FIRM</name>
<dbReference type="EMBL" id="DXDX01000124">
    <property type="protein sequence ID" value="HIY21573.1"/>
    <property type="molecule type" value="Genomic_DNA"/>
</dbReference>
<reference evidence="1" key="2">
    <citation type="submission" date="2021-04" db="EMBL/GenBank/DDBJ databases">
        <authorList>
            <person name="Gilroy R."/>
        </authorList>
    </citation>
    <scope>NUCLEOTIDE SEQUENCE</scope>
    <source>
        <strain evidence="1">ChiBcec16_6824</strain>
    </source>
</reference>
<proteinExistence type="predicted"/>
<accession>A0A9D2BZ87</accession>
<evidence type="ECO:0000313" key="2">
    <source>
        <dbReference type="Proteomes" id="UP000823868"/>
    </source>
</evidence>